<keyword evidence="1" id="KW-1133">Transmembrane helix</keyword>
<sequence length="39" mass="3861">MGCLMSIIFGVVGFFVAGPIGAIIGLLVGILGAVGGKRR</sequence>
<evidence type="ECO:0000313" key="2">
    <source>
        <dbReference type="EMBL" id="SJM68637.1"/>
    </source>
</evidence>
<organism evidence="2 3">
    <name type="scientific">Brevundimonas diminuta 3F5N</name>
    <dbReference type="NCBI Taxonomy" id="1255603"/>
    <lineage>
        <taxon>Bacteria</taxon>
        <taxon>Pseudomonadati</taxon>
        <taxon>Pseudomonadota</taxon>
        <taxon>Alphaproteobacteria</taxon>
        <taxon>Caulobacterales</taxon>
        <taxon>Caulobacteraceae</taxon>
        <taxon>Brevundimonas</taxon>
    </lineage>
</organism>
<evidence type="ECO:0000313" key="3">
    <source>
        <dbReference type="Proteomes" id="UP000195766"/>
    </source>
</evidence>
<keyword evidence="1" id="KW-0472">Membrane</keyword>
<protein>
    <submittedName>
        <fullName evidence="2">Uncharacterized protein</fullName>
    </submittedName>
</protein>
<name>A0A1R4GK79_BREDI</name>
<dbReference type="Proteomes" id="UP000195766">
    <property type="component" value="Unassembled WGS sequence"/>
</dbReference>
<feature type="transmembrane region" description="Helical" evidence="1">
    <location>
        <begin position="6"/>
        <end position="34"/>
    </location>
</feature>
<dbReference type="AlphaFoldDB" id="A0A1R4GK79"/>
<dbReference type="EMBL" id="FUIE01000078">
    <property type="protein sequence ID" value="SJM68637.1"/>
    <property type="molecule type" value="Genomic_DNA"/>
</dbReference>
<proteinExistence type="predicted"/>
<accession>A0A1R4GK79</accession>
<evidence type="ECO:0000256" key="1">
    <source>
        <dbReference type="SAM" id="Phobius"/>
    </source>
</evidence>
<gene>
    <name evidence="2" type="ORF">FM111_13490</name>
</gene>
<keyword evidence="1" id="KW-0812">Transmembrane</keyword>
<reference evidence="2 3" key="1">
    <citation type="submission" date="2017-02" db="EMBL/GenBank/DDBJ databases">
        <authorList>
            <person name="Peterson S.W."/>
        </authorList>
    </citation>
    <scope>NUCLEOTIDE SEQUENCE [LARGE SCALE GENOMIC DNA]</scope>
    <source>
        <strain evidence="2 3">3F5N</strain>
    </source>
</reference>